<dbReference type="Proteomes" id="UP000018719">
    <property type="component" value="Unassembled WGS sequence"/>
</dbReference>
<dbReference type="STRING" id="1049790.LEP1GSC047_0825"/>
<proteinExistence type="predicted"/>
<protein>
    <submittedName>
        <fullName evidence="2">IS66 family element, transposase domain protein</fullName>
    </submittedName>
</protein>
<feature type="domain" description="Transposase IS66 central" evidence="1">
    <location>
        <begin position="1"/>
        <end position="132"/>
    </location>
</feature>
<sequence length="175" mass="20588">MCNWTKQVYEKCKPFVSILKQQLLEGSLIGIDETTLQVMKEPNRSNTTKSYMWLFRGGHPDKPVLLYLYRETRSAEFIPKFLNRYQGCIQTDAFSSYDSNFRNWKGVLHGGCFAHARRKFYSVWQSEEDRIAICHNKCMRGLRGRKRNSKTKTSLSVFIFKDSKNQGRKIKTYFG</sequence>
<organism evidence="2 3">
    <name type="scientific">Leptospira inadai serovar Lyme str. 10</name>
    <dbReference type="NCBI Taxonomy" id="1049790"/>
    <lineage>
        <taxon>Bacteria</taxon>
        <taxon>Pseudomonadati</taxon>
        <taxon>Spirochaetota</taxon>
        <taxon>Spirochaetia</taxon>
        <taxon>Leptospirales</taxon>
        <taxon>Leptospiraceae</taxon>
        <taxon>Leptospira</taxon>
    </lineage>
</organism>
<dbReference type="InterPro" id="IPR052344">
    <property type="entry name" value="Transposase-related"/>
</dbReference>
<comment type="caution">
    <text evidence="2">The sequence shown here is derived from an EMBL/GenBank/DDBJ whole genome shotgun (WGS) entry which is preliminary data.</text>
</comment>
<accession>V6HC73</accession>
<evidence type="ECO:0000313" key="3">
    <source>
        <dbReference type="Proteomes" id="UP000018719"/>
    </source>
</evidence>
<name>V6HC73_9LEPT</name>
<gene>
    <name evidence="2" type="ORF">LEP1GSC047_0825</name>
</gene>
<reference evidence="2 3" key="1">
    <citation type="submission" date="2013-05" db="EMBL/GenBank/DDBJ databases">
        <authorList>
            <person name="Harkins D.M."/>
            <person name="Durkin A.S."/>
            <person name="Brinkac L.M."/>
            <person name="Haft D.H."/>
            <person name="Selengut J.D."/>
            <person name="Sanka R."/>
            <person name="DePew J."/>
            <person name="Purushe J."/>
            <person name="Hartskeerl R.A."/>
            <person name="Ahmed A."/>
            <person name="van der Linden H."/>
            <person name="Goris M.G.A."/>
            <person name="Vinetz J.M."/>
            <person name="Sutton G.G."/>
            <person name="Nierman W.C."/>
            <person name="Fouts D.E."/>
        </authorList>
    </citation>
    <scope>NUCLEOTIDE SEQUENCE [LARGE SCALE GENOMIC DNA]</scope>
    <source>
        <strain evidence="2 3">10</strain>
    </source>
</reference>
<dbReference type="AlphaFoldDB" id="V6HC73"/>
<dbReference type="EMBL" id="AHMM02000016">
    <property type="protein sequence ID" value="EQA37192.1"/>
    <property type="molecule type" value="Genomic_DNA"/>
</dbReference>
<evidence type="ECO:0000313" key="2">
    <source>
        <dbReference type="EMBL" id="EQA37192.1"/>
    </source>
</evidence>
<dbReference type="Pfam" id="PF03050">
    <property type="entry name" value="DDE_Tnp_IS66"/>
    <property type="match status" value="1"/>
</dbReference>
<evidence type="ECO:0000259" key="1">
    <source>
        <dbReference type="Pfam" id="PF03050"/>
    </source>
</evidence>
<dbReference type="PANTHER" id="PTHR33678">
    <property type="entry name" value="BLL1576 PROTEIN"/>
    <property type="match status" value="1"/>
</dbReference>
<dbReference type="InterPro" id="IPR004291">
    <property type="entry name" value="Transposase_IS66_central"/>
</dbReference>